<dbReference type="GO" id="GO:0000122">
    <property type="term" value="P:negative regulation of transcription by RNA polymerase II"/>
    <property type="evidence" value="ECO:0007669"/>
    <property type="project" value="TreeGrafter"/>
</dbReference>
<evidence type="ECO:0000256" key="1">
    <source>
        <dbReference type="ARBA" id="ARBA00004123"/>
    </source>
</evidence>
<organism evidence="5 6">
    <name type="scientific">Plasmodium inui San Antonio 1</name>
    <dbReference type="NCBI Taxonomy" id="1237626"/>
    <lineage>
        <taxon>Eukaryota</taxon>
        <taxon>Sar</taxon>
        <taxon>Alveolata</taxon>
        <taxon>Apicomplexa</taxon>
        <taxon>Aconoidasida</taxon>
        <taxon>Haemosporida</taxon>
        <taxon>Plasmodiidae</taxon>
        <taxon>Plasmodium</taxon>
        <taxon>Plasmodium (Plasmodium)</taxon>
    </lineage>
</organism>
<dbReference type="VEuPathDB" id="PlasmoDB:C922_01509"/>
<dbReference type="Pfam" id="PF02996">
    <property type="entry name" value="Prefoldin"/>
    <property type="match status" value="1"/>
</dbReference>
<evidence type="ECO:0008006" key="7">
    <source>
        <dbReference type="Google" id="ProtNLM"/>
    </source>
</evidence>
<comment type="similarity">
    <text evidence="3">Belongs to the RNA polymerase II subunit 5-mediating protein family.</text>
</comment>
<dbReference type="AlphaFoldDB" id="W7A3Q9"/>
<dbReference type="PANTHER" id="PTHR15111:SF0">
    <property type="entry name" value="UNCONVENTIONAL PREFOLDIN RPB5 INTERACTOR 1"/>
    <property type="match status" value="1"/>
</dbReference>
<protein>
    <recommendedName>
        <fullName evidence="7">Prefoldin, alpha subunit</fullName>
    </recommendedName>
</protein>
<dbReference type="GO" id="GO:0003714">
    <property type="term" value="F:transcription corepressor activity"/>
    <property type="evidence" value="ECO:0007669"/>
    <property type="project" value="TreeGrafter"/>
</dbReference>
<dbReference type="GeneID" id="20036783"/>
<reference evidence="5 6" key="1">
    <citation type="submission" date="2013-02" db="EMBL/GenBank/DDBJ databases">
        <title>The Genome Sequence of Plasmodium inui San Antonio 1.</title>
        <authorList>
            <consortium name="The Broad Institute Genome Sequencing Platform"/>
            <consortium name="The Broad Institute Genome Sequencing Center for Infectious Disease"/>
            <person name="Neafsey D."/>
            <person name="Cheeseman I."/>
            <person name="Volkman S."/>
            <person name="Adams J."/>
            <person name="Walker B."/>
            <person name="Young S.K."/>
            <person name="Zeng Q."/>
            <person name="Gargeya S."/>
            <person name="Fitzgerald M."/>
            <person name="Haas B."/>
            <person name="Abouelleil A."/>
            <person name="Alvarado L."/>
            <person name="Arachchi H.M."/>
            <person name="Berlin A.M."/>
            <person name="Chapman S.B."/>
            <person name="Dewar J."/>
            <person name="Goldberg J."/>
            <person name="Griggs A."/>
            <person name="Gujja S."/>
            <person name="Hansen M."/>
            <person name="Howarth C."/>
            <person name="Imamovic A."/>
            <person name="Larimer J."/>
            <person name="McCowan C."/>
            <person name="Murphy C."/>
            <person name="Neiman D."/>
            <person name="Pearson M."/>
            <person name="Priest M."/>
            <person name="Roberts A."/>
            <person name="Saif S."/>
            <person name="Shea T."/>
            <person name="Sisk P."/>
            <person name="Sykes S."/>
            <person name="Wortman J."/>
            <person name="Nusbaum C."/>
            <person name="Birren B."/>
        </authorList>
    </citation>
    <scope>NUCLEOTIDE SEQUENCE [LARGE SCALE GENOMIC DNA]</scope>
    <source>
        <strain evidence="5 6">San Antonio 1</strain>
    </source>
</reference>
<dbReference type="GO" id="GO:0005634">
    <property type="term" value="C:nucleus"/>
    <property type="evidence" value="ECO:0007669"/>
    <property type="project" value="UniProtKB-SubCell"/>
</dbReference>
<dbReference type="InterPro" id="IPR004127">
    <property type="entry name" value="Prefoldin_subunit_alpha"/>
</dbReference>
<sequence length="303" mass="34431">MADEGNFQSEEIQGATKRLLLKIKNEKKNEEIIKKTIDEYKQTIEVISTLTKKLNHRIIIPFSKVAFYEGEIKYTNNIYQDIGCNTYCERTTEKAKDLLERKLKFYQDKYTIVQESLTKLTKELDLSLELNFHSNYEKEVARSGEDINNVFVRPDGFLEIREEYHESDDERDLDQVGKQREHPKSGVKNEGEGQKREHRGGGLHSGGPHTGALQSSALHSGIPYPGTQRGGRNIPVLKGVAAEGRTISPRNLTEKKQHWQEEIQEGSANMGRNSPKGNSLNVNKEGFLNIKENYSSSGSDCEE</sequence>
<dbReference type="EMBL" id="KI965464">
    <property type="protein sequence ID" value="EUD67897.1"/>
    <property type="molecule type" value="Genomic_DNA"/>
</dbReference>
<dbReference type="RefSeq" id="XP_008815334.1">
    <property type="nucleotide sequence ID" value="XM_008817112.1"/>
</dbReference>
<feature type="compositionally biased region" description="Polar residues" evidence="4">
    <location>
        <begin position="266"/>
        <end position="282"/>
    </location>
</feature>
<dbReference type="SUPFAM" id="SSF46579">
    <property type="entry name" value="Prefoldin"/>
    <property type="match status" value="1"/>
</dbReference>
<feature type="compositionally biased region" description="Basic and acidic residues" evidence="4">
    <location>
        <begin position="173"/>
        <end position="195"/>
    </location>
</feature>
<comment type="subcellular location">
    <subcellularLocation>
        <location evidence="1">Nucleus</location>
    </subcellularLocation>
</comment>
<dbReference type="GO" id="GO:0003682">
    <property type="term" value="F:chromatin binding"/>
    <property type="evidence" value="ECO:0007669"/>
    <property type="project" value="TreeGrafter"/>
</dbReference>
<dbReference type="PANTHER" id="PTHR15111">
    <property type="entry name" value="RNA POLYMERASE II SUBUNIT 5-MEDIATING PROTEIN NNX3"/>
    <property type="match status" value="1"/>
</dbReference>
<gene>
    <name evidence="5" type="ORF">C922_01509</name>
</gene>
<evidence type="ECO:0000256" key="3">
    <source>
        <dbReference type="ARBA" id="ARBA00038295"/>
    </source>
</evidence>
<keyword evidence="6" id="KW-1185">Reference proteome</keyword>
<dbReference type="GO" id="GO:0019212">
    <property type="term" value="F:phosphatase inhibitor activity"/>
    <property type="evidence" value="ECO:0007669"/>
    <property type="project" value="TreeGrafter"/>
</dbReference>
<dbReference type="InterPro" id="IPR009053">
    <property type="entry name" value="Prefoldin"/>
</dbReference>
<keyword evidence="2" id="KW-0539">Nucleus</keyword>
<feature type="compositionally biased region" description="Basic and acidic residues" evidence="4">
    <location>
        <begin position="252"/>
        <end position="261"/>
    </location>
</feature>
<accession>W7A3Q9</accession>
<dbReference type="InterPro" id="IPR052255">
    <property type="entry name" value="RNA_pol_II_subunit5-mediator"/>
</dbReference>
<dbReference type="Proteomes" id="UP000030640">
    <property type="component" value="Unassembled WGS sequence"/>
</dbReference>
<proteinExistence type="inferred from homology"/>
<dbReference type="CDD" id="cd23159">
    <property type="entry name" value="Prefoldin_URI1"/>
    <property type="match status" value="1"/>
</dbReference>
<feature type="region of interest" description="Disordered" evidence="4">
    <location>
        <begin position="164"/>
        <end position="286"/>
    </location>
</feature>
<name>W7A3Q9_9APIC</name>
<evidence type="ECO:0000313" key="5">
    <source>
        <dbReference type="EMBL" id="EUD67897.1"/>
    </source>
</evidence>
<evidence type="ECO:0000313" key="6">
    <source>
        <dbReference type="Proteomes" id="UP000030640"/>
    </source>
</evidence>
<evidence type="ECO:0000256" key="2">
    <source>
        <dbReference type="ARBA" id="ARBA00023242"/>
    </source>
</evidence>
<evidence type="ECO:0000256" key="4">
    <source>
        <dbReference type="SAM" id="MobiDB-lite"/>
    </source>
</evidence>
<dbReference type="OrthoDB" id="21413at2759"/>
<dbReference type="Gene3D" id="1.10.287.370">
    <property type="match status" value="1"/>
</dbReference>